<dbReference type="GO" id="GO:0000981">
    <property type="term" value="F:DNA-binding transcription factor activity, RNA polymerase II-specific"/>
    <property type="evidence" value="ECO:0007669"/>
    <property type="project" value="TreeGrafter"/>
</dbReference>
<dbReference type="Proteomes" id="UP000046393">
    <property type="component" value="Unplaced"/>
</dbReference>
<name>A0A0N5B0C4_9BILA</name>
<protein>
    <submittedName>
        <fullName evidence="8">LisH domain-containing protein</fullName>
    </submittedName>
</protein>
<dbReference type="GO" id="GO:0000977">
    <property type="term" value="F:RNA polymerase II transcription regulatory region sequence-specific DNA binding"/>
    <property type="evidence" value="ECO:0007669"/>
    <property type="project" value="TreeGrafter"/>
</dbReference>
<dbReference type="InterPro" id="IPR052412">
    <property type="entry name" value="CC-Dev_Transcription_Reg"/>
</dbReference>
<evidence type="ECO:0000256" key="3">
    <source>
        <dbReference type="ARBA" id="ARBA00023125"/>
    </source>
</evidence>
<evidence type="ECO:0000256" key="2">
    <source>
        <dbReference type="ARBA" id="ARBA00023015"/>
    </source>
</evidence>
<evidence type="ECO:0000259" key="6">
    <source>
        <dbReference type="Pfam" id="PF25981"/>
    </source>
</evidence>
<dbReference type="AlphaFoldDB" id="A0A0N5B0C4"/>
<evidence type="ECO:0000313" key="7">
    <source>
        <dbReference type="Proteomes" id="UP000046393"/>
    </source>
</evidence>
<keyword evidence="2" id="KW-0805">Transcription regulation</keyword>
<dbReference type="Pfam" id="PF25981">
    <property type="entry name" value="HTH_Cic_C"/>
    <property type="match status" value="1"/>
</dbReference>
<evidence type="ECO:0000313" key="8">
    <source>
        <dbReference type="WBParaSite" id="SMUV_0001072501-mRNA-1"/>
    </source>
</evidence>
<keyword evidence="4" id="KW-0804">Transcription</keyword>
<dbReference type="WBParaSite" id="SMUV_0001072501-mRNA-1">
    <property type="protein sequence ID" value="SMUV_0001072501-mRNA-1"/>
    <property type="gene ID" value="SMUV_0001072501"/>
</dbReference>
<dbReference type="GO" id="GO:0005634">
    <property type="term" value="C:nucleus"/>
    <property type="evidence" value="ECO:0007669"/>
    <property type="project" value="TreeGrafter"/>
</dbReference>
<evidence type="ECO:0000256" key="5">
    <source>
        <dbReference type="ARBA" id="ARBA00023242"/>
    </source>
</evidence>
<organism evidence="7 8">
    <name type="scientific">Syphacia muris</name>
    <dbReference type="NCBI Taxonomy" id="451379"/>
    <lineage>
        <taxon>Eukaryota</taxon>
        <taxon>Metazoa</taxon>
        <taxon>Ecdysozoa</taxon>
        <taxon>Nematoda</taxon>
        <taxon>Chromadorea</taxon>
        <taxon>Rhabditida</taxon>
        <taxon>Spirurina</taxon>
        <taxon>Oxyuridomorpha</taxon>
        <taxon>Oxyuroidea</taxon>
        <taxon>Oxyuridae</taxon>
        <taxon>Syphacia</taxon>
    </lineage>
</organism>
<evidence type="ECO:0000256" key="1">
    <source>
        <dbReference type="ARBA" id="ARBA00022553"/>
    </source>
</evidence>
<reference evidence="8" key="1">
    <citation type="submission" date="2017-02" db="UniProtKB">
        <authorList>
            <consortium name="WormBaseParasite"/>
        </authorList>
    </citation>
    <scope>IDENTIFICATION</scope>
</reference>
<accession>A0A0N5B0C4</accession>
<evidence type="ECO:0000256" key="4">
    <source>
        <dbReference type="ARBA" id="ARBA00023163"/>
    </source>
</evidence>
<feature type="domain" description="Protein capicua homolog-like C-terminal tri-helical" evidence="6">
    <location>
        <begin position="13"/>
        <end position="67"/>
    </location>
</feature>
<keyword evidence="3" id="KW-0238">DNA-binding</keyword>
<keyword evidence="5" id="KW-0539">Nucleus</keyword>
<keyword evidence="7" id="KW-1185">Reference proteome</keyword>
<dbReference type="InterPro" id="IPR058606">
    <property type="entry name" value="HTH_Cic_C"/>
</dbReference>
<dbReference type="STRING" id="451379.A0A0N5B0C4"/>
<sequence length="117" mass="13319">MLEKGGEKSVNRKLLDYKRQLIVEFLEAYGLFPSGQSVSAFQNKNKQYFPNKQTLTLKIREVRQKMMALVQSPITPNGITENMPSLSSSSLLNQSDRTMYMPSNILETSYKVVVTSH</sequence>
<keyword evidence="1" id="KW-0597">Phosphoprotein</keyword>
<dbReference type="PANTHER" id="PTHR13059:SF13">
    <property type="entry name" value="PROTEIN CAPICUA HOMOLOG"/>
    <property type="match status" value="1"/>
</dbReference>
<dbReference type="PANTHER" id="PTHR13059">
    <property type="entry name" value="HMG-BOX TRANSCRIPTION FACTOR BBX"/>
    <property type="match status" value="1"/>
</dbReference>
<proteinExistence type="predicted"/>